<dbReference type="HOGENOM" id="CLU_1363987_0_0_0"/>
<gene>
    <name evidence="2" type="ORF">DSM3645_11876</name>
</gene>
<protein>
    <submittedName>
        <fullName evidence="2">Uncharacterized protein</fullName>
    </submittedName>
</protein>
<feature type="region of interest" description="Disordered" evidence="1">
    <location>
        <begin position="44"/>
        <end position="75"/>
    </location>
</feature>
<comment type="caution">
    <text evidence="2">The sequence shown here is derived from an EMBL/GenBank/DDBJ whole genome shotgun (WGS) entry which is preliminary data.</text>
</comment>
<feature type="compositionally biased region" description="Basic and acidic residues" evidence="1">
    <location>
        <begin position="66"/>
        <end position="75"/>
    </location>
</feature>
<name>A3ZRE5_9BACT</name>
<dbReference type="Proteomes" id="UP000004358">
    <property type="component" value="Unassembled WGS sequence"/>
</dbReference>
<dbReference type="OrthoDB" id="270942at2"/>
<dbReference type="RefSeq" id="WP_002650271.1">
    <property type="nucleotide sequence ID" value="NZ_CH672376.1"/>
</dbReference>
<sequence>MSHESSASVTLRSLVMLAFLIFLPAAALAPDGLQRVVAAFQPPKPAPGVTSDTSDKHLGKPQVRTPLREEPIRRDPAFPLAEDPFAEAGPSPGSDKIVPVFDEHGPTLGKALDGILSQRSSELEQQLQQMGASYYRLEAWGEKPRVYRFHCMAKVRVAGKEESKRFEATAQHPIDAMQKTLDLLRDWHDELKSRDDSQSR</sequence>
<dbReference type="AlphaFoldDB" id="A3ZRE5"/>
<accession>A3ZRE5</accession>
<reference evidence="2 3" key="1">
    <citation type="submission" date="2006-02" db="EMBL/GenBank/DDBJ databases">
        <authorList>
            <person name="Amann R."/>
            <person name="Ferriera S."/>
            <person name="Johnson J."/>
            <person name="Kravitz S."/>
            <person name="Halpern A."/>
            <person name="Remington K."/>
            <person name="Beeson K."/>
            <person name="Tran B."/>
            <person name="Rogers Y.-H."/>
            <person name="Friedman R."/>
            <person name="Venter J.C."/>
        </authorList>
    </citation>
    <scope>NUCLEOTIDE SEQUENCE [LARGE SCALE GENOMIC DNA]</scope>
    <source>
        <strain evidence="2 3">DSM 3645</strain>
    </source>
</reference>
<evidence type="ECO:0000313" key="2">
    <source>
        <dbReference type="EMBL" id="EAQ80714.1"/>
    </source>
</evidence>
<dbReference type="STRING" id="314230.DSM3645_11876"/>
<proteinExistence type="predicted"/>
<organism evidence="2 3">
    <name type="scientific">Blastopirellula marina DSM 3645</name>
    <dbReference type="NCBI Taxonomy" id="314230"/>
    <lineage>
        <taxon>Bacteria</taxon>
        <taxon>Pseudomonadati</taxon>
        <taxon>Planctomycetota</taxon>
        <taxon>Planctomycetia</taxon>
        <taxon>Pirellulales</taxon>
        <taxon>Pirellulaceae</taxon>
        <taxon>Blastopirellula</taxon>
    </lineage>
</organism>
<evidence type="ECO:0000313" key="3">
    <source>
        <dbReference type="Proteomes" id="UP000004358"/>
    </source>
</evidence>
<evidence type="ECO:0000256" key="1">
    <source>
        <dbReference type="SAM" id="MobiDB-lite"/>
    </source>
</evidence>
<dbReference type="EMBL" id="AANZ01000007">
    <property type="protein sequence ID" value="EAQ80714.1"/>
    <property type="molecule type" value="Genomic_DNA"/>
</dbReference>